<proteinExistence type="predicted"/>
<keyword evidence="3" id="KW-0732">Signal</keyword>
<dbReference type="Pfam" id="PF00560">
    <property type="entry name" value="LRR_1"/>
    <property type="match status" value="2"/>
</dbReference>
<gene>
    <name evidence="4" type="ORF">F5613_001323</name>
</gene>
<evidence type="ECO:0000313" key="4">
    <source>
        <dbReference type="EMBL" id="NYI49245.1"/>
    </source>
</evidence>
<dbReference type="InterPro" id="IPR032675">
    <property type="entry name" value="LRR_dom_sf"/>
</dbReference>
<dbReference type="InterPro" id="IPR051848">
    <property type="entry name" value="PGIP"/>
</dbReference>
<accession>A0A8E1ZWV0</accession>
<evidence type="ECO:0000256" key="1">
    <source>
        <dbReference type="ARBA" id="ARBA00004196"/>
    </source>
</evidence>
<dbReference type="FunFam" id="3.80.10.10:FF:000383">
    <property type="entry name" value="Leucine-rich repeat receptor protein kinase EMS1"/>
    <property type="match status" value="1"/>
</dbReference>
<dbReference type="AlphaFoldDB" id="A0A8E1ZWV0"/>
<dbReference type="GO" id="GO:0030313">
    <property type="term" value="C:cell envelope"/>
    <property type="evidence" value="ECO:0007669"/>
    <property type="project" value="UniProtKB-SubCell"/>
</dbReference>
<dbReference type="RefSeq" id="WP_179399151.1">
    <property type="nucleotide sequence ID" value="NZ_JACCCY010000002.1"/>
</dbReference>
<keyword evidence="2" id="KW-0677">Repeat</keyword>
<comment type="caution">
    <text evidence="4">The sequence shown here is derived from an EMBL/GenBank/DDBJ whole genome shotgun (WGS) entry which is preliminary data.</text>
</comment>
<protein>
    <submittedName>
        <fullName evidence="4">Uncharacterized protein</fullName>
    </submittedName>
</protein>
<dbReference type="Gene3D" id="3.80.10.10">
    <property type="entry name" value="Ribonuclease Inhibitor"/>
    <property type="match status" value="2"/>
</dbReference>
<evidence type="ECO:0000313" key="5">
    <source>
        <dbReference type="Proteomes" id="UP000574332"/>
    </source>
</evidence>
<name>A0A8E1ZWV0_9PORP</name>
<evidence type="ECO:0000256" key="3">
    <source>
        <dbReference type="SAM" id="SignalP"/>
    </source>
</evidence>
<evidence type="ECO:0000256" key="2">
    <source>
        <dbReference type="ARBA" id="ARBA00022737"/>
    </source>
</evidence>
<feature type="chain" id="PRO_5034601890" evidence="3">
    <location>
        <begin position="27"/>
        <end position="379"/>
    </location>
</feature>
<comment type="subcellular location">
    <subcellularLocation>
        <location evidence="1">Cell envelope</location>
    </subcellularLocation>
</comment>
<dbReference type="PANTHER" id="PTHR48059">
    <property type="entry name" value="POLYGALACTURONASE INHIBITOR 1"/>
    <property type="match status" value="1"/>
</dbReference>
<sequence length="379" mass="40997">MKKVFLTMACLFMVIALISCSGSAPKQLTDREILVKIYESMNGSNWKGSEATNWLSEKPIGEWEGVKANDEGRVIALRIAGDHVNGILPAEIGGLTALEQLFVFVRECDAPNVIPKEIRRLTKLNNLSLTVHTKPKMDKPVLPDLSTLVDLKKLYLKGFGGVIPENISQLSKLQVLGLHGYEGKIPESICQLADLTELSISMPNQPVNGLPECVGRLSKLTLLKVDFSIGSVGGNKEPIGKFPESIWDLTNLEYLTMNALSNSGGPIPGDKVAKMTNLKSVTIVNCGLTGKLPVELFASGKLIGLGFYQNKLTGSIPSEIGTCLNLATLRLNQNQLTGKIPAELAKCVKLTVCDLSGNQLSSELPAALKAHPKFSNFKF</sequence>
<dbReference type="SUPFAM" id="SSF52058">
    <property type="entry name" value="L domain-like"/>
    <property type="match status" value="1"/>
</dbReference>
<dbReference type="Proteomes" id="UP000574332">
    <property type="component" value="Unassembled WGS sequence"/>
</dbReference>
<organism evidence="4 5">
    <name type="scientific">Macellibacteroides fermentans</name>
    <dbReference type="NCBI Taxonomy" id="879969"/>
    <lineage>
        <taxon>Bacteria</taxon>
        <taxon>Pseudomonadati</taxon>
        <taxon>Bacteroidota</taxon>
        <taxon>Bacteroidia</taxon>
        <taxon>Bacteroidales</taxon>
        <taxon>Porphyromonadaceae</taxon>
        <taxon>Macellibacteroides</taxon>
    </lineage>
</organism>
<dbReference type="InterPro" id="IPR001611">
    <property type="entry name" value="Leu-rich_rpt"/>
</dbReference>
<dbReference type="PANTHER" id="PTHR48059:SF30">
    <property type="entry name" value="OS06G0587000 PROTEIN"/>
    <property type="match status" value="1"/>
</dbReference>
<dbReference type="EMBL" id="JACCCY010000002">
    <property type="protein sequence ID" value="NYI49245.1"/>
    <property type="molecule type" value="Genomic_DNA"/>
</dbReference>
<keyword evidence="5" id="KW-1185">Reference proteome</keyword>
<reference evidence="4 5" key="1">
    <citation type="submission" date="2020-07" db="EMBL/GenBank/DDBJ databases">
        <title>Genomic Encyclopedia of Type Strains, Phase IV (KMG-IV): sequencing the most valuable type-strain genomes for metagenomic binning, comparative biology and taxonomic classification.</title>
        <authorList>
            <person name="Goeker M."/>
        </authorList>
    </citation>
    <scope>NUCLEOTIDE SEQUENCE [LARGE SCALE GENOMIC DNA]</scope>
    <source>
        <strain evidence="4 5">DSM 23697</strain>
    </source>
</reference>
<feature type="signal peptide" evidence="3">
    <location>
        <begin position="1"/>
        <end position="26"/>
    </location>
</feature>
<dbReference type="PROSITE" id="PS51257">
    <property type="entry name" value="PROKAR_LIPOPROTEIN"/>
    <property type="match status" value="1"/>
</dbReference>